<gene>
    <name evidence="1" type="ORF">G2W53_028380</name>
</gene>
<dbReference type="EMBL" id="JAAIUW010000009">
    <property type="protein sequence ID" value="KAF7814411.1"/>
    <property type="molecule type" value="Genomic_DNA"/>
</dbReference>
<dbReference type="GO" id="GO:0003676">
    <property type="term" value="F:nucleic acid binding"/>
    <property type="evidence" value="ECO:0007669"/>
    <property type="project" value="InterPro"/>
</dbReference>
<dbReference type="Gene3D" id="3.30.420.10">
    <property type="entry name" value="Ribonuclease H-like superfamily/Ribonuclease H"/>
    <property type="match status" value="1"/>
</dbReference>
<dbReference type="InterPro" id="IPR036397">
    <property type="entry name" value="RNaseH_sf"/>
</dbReference>
<accession>A0A834T5B0</accession>
<keyword evidence="1" id="KW-0695">RNA-directed DNA polymerase</keyword>
<dbReference type="InterPro" id="IPR012337">
    <property type="entry name" value="RNaseH-like_sf"/>
</dbReference>
<keyword evidence="1" id="KW-0548">Nucleotidyltransferase</keyword>
<dbReference type="PANTHER" id="PTHR33116:SF70">
    <property type="entry name" value="NON-LTR RETROELEMENT REVERSE TRANSCRIPTASE-LIKE PROTEIN"/>
    <property type="match status" value="1"/>
</dbReference>
<proteinExistence type="predicted"/>
<sequence length="530" mass="59318">MCLVRSKTEFSALSKFSWTLLLEASWDFDEAAMMLKEKKKGNLLEDECDTGDEVTRRKKLVTCRCVRNRRSVRWRVRHTRYQNRLPEDWVLPKKRRADKKSINSIAHALDLFLACSGLTINNSKSVVWFSPNSNDDSINATLAKLQIPRACNLGSYLGFPLGMKGNSSDFQPILQKIKKRMDSWNTRFLSTAGKVTLLNSVVSPMAGFYMQCIPFPVKFKIWLLTLDPGNETVFPLTYLTPSKIKLVPSLSLRTPLAVTSIALFCGRGINVPAQCPLSGHLDENISHLLMECLITNLIWVKINICPASTSFSSWLKSNATNETSSTLNIPIGTIFIYCLWHIWLGRNQCVFNNQTFTPQVILKCSLVVAAEYFHLNPHPSPLQRSDSILLKWQPPPHNWWKLNTDGACSGNPGLFAIGDLIQNHNGTFISGFSNFIGYGTAFTAELWAITKLITSITLLLLAGPTSRDLQNFKILHSYMEGNGCADSLAKQALLSQSPTFESIPSHIRLSFLADIHGVHYARNVSSTSAL</sequence>
<keyword evidence="2" id="KW-1185">Reference proteome</keyword>
<dbReference type="InterPro" id="IPR044730">
    <property type="entry name" value="RNase_H-like_dom_plant"/>
</dbReference>
<organism evidence="1 2">
    <name type="scientific">Senna tora</name>
    <dbReference type="NCBI Taxonomy" id="362788"/>
    <lineage>
        <taxon>Eukaryota</taxon>
        <taxon>Viridiplantae</taxon>
        <taxon>Streptophyta</taxon>
        <taxon>Embryophyta</taxon>
        <taxon>Tracheophyta</taxon>
        <taxon>Spermatophyta</taxon>
        <taxon>Magnoliopsida</taxon>
        <taxon>eudicotyledons</taxon>
        <taxon>Gunneridae</taxon>
        <taxon>Pentapetalae</taxon>
        <taxon>rosids</taxon>
        <taxon>fabids</taxon>
        <taxon>Fabales</taxon>
        <taxon>Fabaceae</taxon>
        <taxon>Caesalpinioideae</taxon>
        <taxon>Cassia clade</taxon>
        <taxon>Senna</taxon>
    </lineage>
</organism>
<evidence type="ECO:0000313" key="2">
    <source>
        <dbReference type="Proteomes" id="UP000634136"/>
    </source>
</evidence>
<keyword evidence="1" id="KW-0808">Transferase</keyword>
<dbReference type="CDD" id="cd06222">
    <property type="entry name" value="RNase_H_like"/>
    <property type="match status" value="1"/>
</dbReference>
<reference evidence="1" key="1">
    <citation type="submission" date="2020-09" db="EMBL/GenBank/DDBJ databases">
        <title>Genome-Enabled Discovery of Anthraquinone Biosynthesis in Senna tora.</title>
        <authorList>
            <person name="Kang S.-H."/>
            <person name="Pandey R.P."/>
            <person name="Lee C.-M."/>
            <person name="Sim J.-S."/>
            <person name="Jeong J.-T."/>
            <person name="Choi B.-S."/>
            <person name="Jung M."/>
            <person name="Ginzburg D."/>
            <person name="Zhao K."/>
            <person name="Won S.Y."/>
            <person name="Oh T.-J."/>
            <person name="Yu Y."/>
            <person name="Kim N.-H."/>
            <person name="Lee O.R."/>
            <person name="Lee T.-H."/>
            <person name="Bashyal P."/>
            <person name="Kim T.-S."/>
            <person name="Lee W.-H."/>
            <person name="Kawkins C."/>
            <person name="Kim C.-K."/>
            <person name="Kim J.S."/>
            <person name="Ahn B.O."/>
            <person name="Rhee S.Y."/>
            <person name="Sohng J.K."/>
        </authorList>
    </citation>
    <scope>NUCLEOTIDE SEQUENCE</scope>
    <source>
        <tissue evidence="1">Leaf</tissue>
    </source>
</reference>
<dbReference type="SUPFAM" id="SSF53098">
    <property type="entry name" value="Ribonuclease H-like"/>
    <property type="match status" value="1"/>
</dbReference>
<dbReference type="GO" id="GO:0003964">
    <property type="term" value="F:RNA-directed DNA polymerase activity"/>
    <property type="evidence" value="ECO:0007669"/>
    <property type="project" value="UniProtKB-KW"/>
</dbReference>
<protein>
    <submittedName>
        <fullName evidence="1">Reverse transcriptase</fullName>
    </submittedName>
</protein>
<name>A0A834T5B0_9FABA</name>
<dbReference type="PANTHER" id="PTHR33116">
    <property type="entry name" value="REVERSE TRANSCRIPTASE ZINC-BINDING DOMAIN-CONTAINING PROTEIN-RELATED-RELATED"/>
    <property type="match status" value="1"/>
</dbReference>
<evidence type="ECO:0000313" key="1">
    <source>
        <dbReference type="EMBL" id="KAF7814411.1"/>
    </source>
</evidence>
<dbReference type="AlphaFoldDB" id="A0A834T5B0"/>
<dbReference type="OrthoDB" id="1432268at2759"/>
<dbReference type="Proteomes" id="UP000634136">
    <property type="component" value="Unassembled WGS sequence"/>
</dbReference>
<comment type="caution">
    <text evidence="1">The sequence shown here is derived from an EMBL/GenBank/DDBJ whole genome shotgun (WGS) entry which is preliminary data.</text>
</comment>